<dbReference type="Pfam" id="PF00250">
    <property type="entry name" value="Forkhead"/>
    <property type="match status" value="1"/>
</dbReference>
<organism evidence="18 19">
    <name type="scientific">Trichonephila clavata</name>
    <name type="common">Joro spider</name>
    <name type="synonym">Nephila clavata</name>
    <dbReference type="NCBI Taxonomy" id="2740835"/>
    <lineage>
        <taxon>Eukaryota</taxon>
        <taxon>Metazoa</taxon>
        <taxon>Ecdysozoa</taxon>
        <taxon>Arthropoda</taxon>
        <taxon>Chelicerata</taxon>
        <taxon>Arachnida</taxon>
        <taxon>Araneae</taxon>
        <taxon>Araneomorphae</taxon>
        <taxon>Entelegynae</taxon>
        <taxon>Araneoidea</taxon>
        <taxon>Nephilidae</taxon>
        <taxon>Trichonephila</taxon>
    </lineage>
</organism>
<evidence type="ECO:0000256" key="9">
    <source>
        <dbReference type="ARBA" id="ARBA00023159"/>
    </source>
</evidence>
<dbReference type="SUPFAM" id="SSF46785">
    <property type="entry name" value="Winged helix' DNA-binding domain"/>
    <property type="match status" value="1"/>
</dbReference>
<feature type="compositionally biased region" description="Pro residues" evidence="16">
    <location>
        <begin position="431"/>
        <end position="449"/>
    </location>
</feature>
<evidence type="ECO:0000256" key="11">
    <source>
        <dbReference type="ARBA" id="ARBA00023242"/>
    </source>
</evidence>
<evidence type="ECO:0000256" key="6">
    <source>
        <dbReference type="ARBA" id="ARBA00022604"/>
    </source>
</evidence>
<feature type="compositionally biased region" description="Polar residues" evidence="16">
    <location>
        <begin position="564"/>
        <end position="586"/>
    </location>
</feature>
<comment type="subcellular location">
    <subcellularLocation>
        <location evidence="2">Cytoplasm</location>
    </subcellularLocation>
    <subcellularLocation>
        <location evidence="1 15">Nucleus</location>
    </subcellularLocation>
</comment>
<dbReference type="SMART" id="SM00339">
    <property type="entry name" value="FH"/>
    <property type="match status" value="1"/>
</dbReference>
<feature type="region of interest" description="Disordered" evidence="16">
    <location>
        <begin position="480"/>
        <end position="507"/>
    </location>
</feature>
<dbReference type="Pfam" id="PF16676">
    <property type="entry name" value="FOXO-TAD"/>
    <property type="match status" value="1"/>
</dbReference>
<dbReference type="CDD" id="cd20032">
    <property type="entry name" value="FH_FOXO"/>
    <property type="match status" value="1"/>
</dbReference>
<keyword evidence="12" id="KW-0131">Cell cycle</keyword>
<dbReference type="InterPro" id="IPR032067">
    <property type="entry name" value="FOXO-TAD"/>
</dbReference>
<feature type="region of interest" description="Disordered" evidence="16">
    <location>
        <begin position="426"/>
        <end position="451"/>
    </location>
</feature>
<evidence type="ECO:0000256" key="5">
    <source>
        <dbReference type="ARBA" id="ARBA00022553"/>
    </source>
</evidence>
<dbReference type="GO" id="GO:0040015">
    <property type="term" value="P:negative regulation of multicellular organism growth"/>
    <property type="evidence" value="ECO:0007669"/>
    <property type="project" value="UniProtKB-ARBA"/>
</dbReference>
<dbReference type="FunFam" id="1.10.10.10:FF:000032">
    <property type="entry name" value="Forkhead box protein O4"/>
    <property type="match status" value="1"/>
</dbReference>
<evidence type="ECO:0000313" key="19">
    <source>
        <dbReference type="Proteomes" id="UP000887116"/>
    </source>
</evidence>
<dbReference type="GO" id="GO:0009896">
    <property type="term" value="P:positive regulation of catabolic process"/>
    <property type="evidence" value="ECO:0007669"/>
    <property type="project" value="UniProtKB-ARBA"/>
</dbReference>
<sequence length="586" mass="64980">MDPLDIDSNFEPQIRARSNTWPLPRPDNFMEPDSDDKGVLPVHLQGHNMTGGLDPTPKKNSSRRNAWGNMSYADLITQAIQSSQEKRLTLAQIYEWMVQNVAYFKDKGDSNSSAGWKNSIRHNLSLHNRFMRVQNEGTGKSSWWMINPDAKPGKAARRRATSMETQKYEKKRGRVKKKVDALRSGATPSPSSSVSEGQDLFPDSPVHLGFQKSPDFRSRASSNASSCGGGRLSPIPAVESDMHDGDMPPLSPIPWNSELPHLAYESSNVSSGSAMDRFTTDHLVKSLAESMKLRNGTGGDPDGSFAHLTDCAVKPISNGRPQQQQLGSGGNYAPCYSSQYGSNGNVGRTAPEYHPPTYQQQTSPDPLGAMAKRPSPPQQVIDTGNGRFLTRLQSVGGNHPHSLQTSAQLDGMQYHRQASFIDSVEPMLRNAPPPHPQQQQPPPQPPPQPMYKEIKEERLSPLLAACSGSQQIPIPSYHQHMMNQQQHHHQQQQQQQQHHHHQQHATSLVNTANHVGSHLMYNPFPQDLDFEPLPGGLVCDVDQVIRDELLEDGNLDFNFDPPSMNGSSANSQHHQAPMTTPRSWVH</sequence>
<dbReference type="OrthoDB" id="5954824at2759"/>
<keyword evidence="19" id="KW-1185">Reference proteome</keyword>
<evidence type="ECO:0000256" key="15">
    <source>
        <dbReference type="PROSITE-ProRule" id="PRU00089"/>
    </source>
</evidence>
<gene>
    <name evidence="18" type="primary">foxo</name>
    <name evidence="18" type="ORF">TNCT_575371</name>
</gene>
<dbReference type="InterPro" id="IPR036388">
    <property type="entry name" value="WH-like_DNA-bd_sf"/>
</dbReference>
<evidence type="ECO:0000313" key="18">
    <source>
        <dbReference type="EMBL" id="GFR13103.1"/>
    </source>
</evidence>
<keyword evidence="4" id="KW-0963">Cytoplasm</keyword>
<dbReference type="InterPro" id="IPR001766">
    <property type="entry name" value="Fork_head_dom"/>
</dbReference>
<evidence type="ECO:0000256" key="13">
    <source>
        <dbReference type="ARBA" id="ARBA00038846"/>
    </source>
</evidence>
<dbReference type="PROSITE" id="PS50039">
    <property type="entry name" value="FORK_HEAD_3"/>
    <property type="match status" value="1"/>
</dbReference>
<keyword evidence="3" id="KW-0217">Developmental protein</keyword>
<dbReference type="GO" id="GO:0042594">
    <property type="term" value="P:response to starvation"/>
    <property type="evidence" value="ECO:0007669"/>
    <property type="project" value="UniProtKB-ARBA"/>
</dbReference>
<dbReference type="InterPro" id="IPR030456">
    <property type="entry name" value="TF_fork_head_CS_2"/>
</dbReference>
<keyword evidence="7" id="KW-0805">Transcription regulation</keyword>
<feature type="region of interest" description="Disordered" evidence="16">
    <location>
        <begin position="143"/>
        <end position="233"/>
    </location>
</feature>
<name>A0A8X6J744_TRICU</name>
<keyword evidence="9" id="KW-0010">Activator</keyword>
<reference evidence="18" key="1">
    <citation type="submission" date="2020-07" db="EMBL/GenBank/DDBJ databases">
        <title>Multicomponent nature underlies the extraordinary mechanical properties of spider dragline silk.</title>
        <authorList>
            <person name="Kono N."/>
            <person name="Nakamura H."/>
            <person name="Mori M."/>
            <person name="Yoshida Y."/>
            <person name="Ohtoshi R."/>
            <person name="Malay A.D."/>
            <person name="Moran D.A.P."/>
            <person name="Tomita M."/>
            <person name="Numata K."/>
            <person name="Arakawa K."/>
        </authorList>
    </citation>
    <scope>NUCLEOTIDE SEQUENCE</scope>
</reference>
<dbReference type="Proteomes" id="UP000887116">
    <property type="component" value="Unassembled WGS sequence"/>
</dbReference>
<dbReference type="PRINTS" id="PR00053">
    <property type="entry name" value="FORKHEAD"/>
</dbReference>
<dbReference type="GO" id="GO:0008286">
    <property type="term" value="P:insulin receptor signaling pathway"/>
    <property type="evidence" value="ECO:0007669"/>
    <property type="project" value="UniProtKB-ARBA"/>
</dbReference>
<keyword evidence="11 15" id="KW-0539">Nucleus</keyword>
<feature type="DNA-binding region" description="Fork-head" evidence="15">
    <location>
        <begin position="67"/>
        <end position="160"/>
    </location>
</feature>
<dbReference type="GO" id="GO:0008340">
    <property type="term" value="P:determination of adult lifespan"/>
    <property type="evidence" value="ECO:0007669"/>
    <property type="project" value="UniProtKB-ARBA"/>
</dbReference>
<dbReference type="GO" id="GO:0050778">
    <property type="term" value="P:positive regulation of immune response"/>
    <property type="evidence" value="ECO:0007669"/>
    <property type="project" value="UniProtKB-ARBA"/>
</dbReference>
<evidence type="ECO:0000256" key="4">
    <source>
        <dbReference type="ARBA" id="ARBA00022490"/>
    </source>
</evidence>
<proteinExistence type="predicted"/>
<evidence type="ECO:0000256" key="7">
    <source>
        <dbReference type="ARBA" id="ARBA00023015"/>
    </source>
</evidence>
<feature type="region of interest" description="Disordered" evidence="16">
    <location>
        <begin position="559"/>
        <end position="586"/>
    </location>
</feature>
<feature type="region of interest" description="Disordered" evidence="16">
    <location>
        <begin position="347"/>
        <end position="381"/>
    </location>
</feature>
<keyword evidence="5" id="KW-0597">Phosphoprotein</keyword>
<dbReference type="GO" id="GO:0031349">
    <property type="term" value="P:positive regulation of defense response"/>
    <property type="evidence" value="ECO:0007669"/>
    <property type="project" value="UniProtKB-ARBA"/>
</dbReference>
<keyword evidence="8 15" id="KW-0238">DNA-binding</keyword>
<evidence type="ECO:0000256" key="14">
    <source>
        <dbReference type="ARBA" id="ARBA00039893"/>
    </source>
</evidence>
<feature type="compositionally biased region" description="Low complexity" evidence="16">
    <location>
        <begin position="480"/>
        <end position="496"/>
    </location>
</feature>
<protein>
    <recommendedName>
        <fullName evidence="14">Forkhead box protein O</fullName>
    </recommendedName>
</protein>
<comment type="subunit">
    <text evidence="13">Interacts with melt.</text>
</comment>
<dbReference type="GO" id="GO:0010883">
    <property type="term" value="P:regulation of lipid storage"/>
    <property type="evidence" value="ECO:0007669"/>
    <property type="project" value="UniProtKB-ARBA"/>
</dbReference>
<evidence type="ECO:0000256" key="8">
    <source>
        <dbReference type="ARBA" id="ARBA00023125"/>
    </source>
</evidence>
<evidence type="ECO:0000256" key="3">
    <source>
        <dbReference type="ARBA" id="ARBA00022473"/>
    </source>
</evidence>
<comment type="caution">
    <text evidence="18">The sequence shown here is derived from an EMBL/GenBank/DDBJ whole genome shotgun (WGS) entry which is preliminary data.</text>
</comment>
<dbReference type="PROSITE" id="PS00658">
    <property type="entry name" value="FORK_HEAD_2"/>
    <property type="match status" value="1"/>
</dbReference>
<dbReference type="GO" id="GO:0000978">
    <property type="term" value="F:RNA polymerase II cis-regulatory region sequence-specific DNA binding"/>
    <property type="evidence" value="ECO:0007669"/>
    <property type="project" value="TreeGrafter"/>
</dbReference>
<evidence type="ECO:0000259" key="17">
    <source>
        <dbReference type="PROSITE" id="PS50039"/>
    </source>
</evidence>
<dbReference type="EMBL" id="BMAO01017067">
    <property type="protein sequence ID" value="GFR13103.1"/>
    <property type="molecule type" value="Genomic_DNA"/>
</dbReference>
<evidence type="ECO:0000256" key="2">
    <source>
        <dbReference type="ARBA" id="ARBA00004496"/>
    </source>
</evidence>
<dbReference type="PANTHER" id="PTHR45767:SF2">
    <property type="entry name" value="FORKHEAD BOX PROTEIN O"/>
    <property type="match status" value="1"/>
</dbReference>
<evidence type="ECO:0000256" key="1">
    <source>
        <dbReference type="ARBA" id="ARBA00004123"/>
    </source>
</evidence>
<evidence type="ECO:0000256" key="16">
    <source>
        <dbReference type="SAM" id="MobiDB-lite"/>
    </source>
</evidence>
<dbReference type="InterPro" id="IPR036390">
    <property type="entry name" value="WH_DNA-bd_sf"/>
</dbReference>
<dbReference type="GO" id="GO:0005634">
    <property type="term" value="C:nucleus"/>
    <property type="evidence" value="ECO:0007669"/>
    <property type="project" value="UniProtKB-SubCell"/>
</dbReference>
<feature type="domain" description="Fork-head" evidence="17">
    <location>
        <begin position="67"/>
        <end position="160"/>
    </location>
</feature>
<dbReference type="GO" id="GO:0005737">
    <property type="term" value="C:cytoplasm"/>
    <property type="evidence" value="ECO:0007669"/>
    <property type="project" value="UniProtKB-SubCell"/>
</dbReference>
<dbReference type="GO" id="GO:0001228">
    <property type="term" value="F:DNA-binding transcription activator activity, RNA polymerase II-specific"/>
    <property type="evidence" value="ECO:0007669"/>
    <property type="project" value="UniProtKB-ARBA"/>
</dbReference>
<keyword evidence="6" id="KW-0341">Growth regulation</keyword>
<evidence type="ECO:0000256" key="12">
    <source>
        <dbReference type="ARBA" id="ARBA00023306"/>
    </source>
</evidence>
<keyword evidence="10" id="KW-0804">Transcription</keyword>
<dbReference type="PANTHER" id="PTHR45767">
    <property type="entry name" value="FORKHEAD BOX PROTEIN O"/>
    <property type="match status" value="1"/>
</dbReference>
<dbReference type="GO" id="GO:0034599">
    <property type="term" value="P:cellular response to oxidative stress"/>
    <property type="evidence" value="ECO:0007669"/>
    <property type="project" value="UniProtKB-ARBA"/>
</dbReference>
<accession>A0A8X6J744</accession>
<dbReference type="AlphaFoldDB" id="A0A8X6J744"/>
<dbReference type="Gene3D" id="1.10.10.10">
    <property type="entry name" value="Winged helix-like DNA-binding domain superfamily/Winged helix DNA-binding domain"/>
    <property type="match status" value="1"/>
</dbReference>
<evidence type="ECO:0000256" key="10">
    <source>
        <dbReference type="ARBA" id="ARBA00023163"/>
    </source>
</evidence>